<gene>
    <name evidence="1" type="ORF">I2I05_09765</name>
</gene>
<protein>
    <submittedName>
        <fullName evidence="1">Uncharacterized protein</fullName>
    </submittedName>
</protein>
<proteinExistence type="predicted"/>
<dbReference type="Proteomes" id="UP000597617">
    <property type="component" value="Unassembled WGS sequence"/>
</dbReference>
<evidence type="ECO:0000313" key="1">
    <source>
        <dbReference type="EMBL" id="MBF9237680.1"/>
    </source>
</evidence>
<organism evidence="1 2">
    <name type="scientific">Hymenobacter jeongseonensis</name>
    <dbReference type="NCBI Taxonomy" id="2791027"/>
    <lineage>
        <taxon>Bacteria</taxon>
        <taxon>Pseudomonadati</taxon>
        <taxon>Bacteroidota</taxon>
        <taxon>Cytophagia</taxon>
        <taxon>Cytophagales</taxon>
        <taxon>Hymenobacteraceae</taxon>
        <taxon>Hymenobacter</taxon>
    </lineage>
</organism>
<dbReference type="RefSeq" id="WP_196282069.1">
    <property type="nucleotide sequence ID" value="NZ_JADQDQ010000004.1"/>
</dbReference>
<dbReference type="EMBL" id="JADQDQ010000004">
    <property type="protein sequence ID" value="MBF9237680.1"/>
    <property type="molecule type" value="Genomic_DNA"/>
</dbReference>
<sequence>MSTSLNPNAFTFAKRLIENGEIDNNAGHWGEQNPDAAEENSFLQEHEYEVYSNWHLGLDMSKGEHTKARYKFPYGDFRTVHRQGLTAAKQRAAQQGYMDIEKAADKLLQLLEKQTRANP</sequence>
<name>A0ABS0IIQ4_9BACT</name>
<keyword evidence="2" id="KW-1185">Reference proteome</keyword>
<reference evidence="1 2" key="1">
    <citation type="submission" date="2020-11" db="EMBL/GenBank/DDBJ databases">
        <authorList>
            <person name="Kim M.K."/>
        </authorList>
    </citation>
    <scope>NUCLEOTIDE SEQUENCE [LARGE SCALE GENOMIC DNA]</scope>
    <source>
        <strain evidence="1 2">BT683</strain>
    </source>
</reference>
<evidence type="ECO:0000313" key="2">
    <source>
        <dbReference type="Proteomes" id="UP000597617"/>
    </source>
</evidence>
<comment type="caution">
    <text evidence="1">The sequence shown here is derived from an EMBL/GenBank/DDBJ whole genome shotgun (WGS) entry which is preliminary data.</text>
</comment>
<accession>A0ABS0IIQ4</accession>